<dbReference type="EMBL" id="AP011803">
    <property type="protein sequence ID" value="BAL59533.1"/>
    <property type="molecule type" value="Genomic_DNA"/>
</dbReference>
<dbReference type="InterPro" id="IPR036388">
    <property type="entry name" value="WH-like_DNA-bd_sf"/>
</dbReference>
<organism evidence="2">
    <name type="scientific">Acetithermum autotrophicum</name>
    <dbReference type="NCBI Taxonomy" id="1446466"/>
    <lineage>
        <taxon>Bacteria</taxon>
        <taxon>Candidatus Bipolaricaulota</taxon>
        <taxon>Candidatus Acetithermum</taxon>
    </lineage>
</organism>
<dbReference type="PANTHER" id="PTHR33221:SF5">
    <property type="entry name" value="HTH-TYPE TRANSCRIPTIONAL REGULATOR ISCR"/>
    <property type="match status" value="1"/>
</dbReference>
<dbReference type="PANTHER" id="PTHR33221">
    <property type="entry name" value="WINGED HELIX-TURN-HELIX TRANSCRIPTIONAL REGULATOR, RRF2 FAMILY"/>
    <property type="match status" value="1"/>
</dbReference>
<name>H5SVA4_ACEAU</name>
<dbReference type="GO" id="GO:0003677">
    <property type="term" value="F:DNA binding"/>
    <property type="evidence" value="ECO:0007669"/>
    <property type="project" value="UniProtKB-KW"/>
</dbReference>
<dbReference type="InterPro" id="IPR036390">
    <property type="entry name" value="WH_DNA-bd_sf"/>
</dbReference>
<proteinExistence type="predicted"/>
<sequence>MKVTRKSDYGLRALCTLARQYNGEPVSIGQLSAEHKIPEPFLEKIMQELREHGLVEATHGRGGGYLLKKRPSRISLREIVQALDGPIALVTCLDPSLKCSIEDGCPTSPIWEIINQKLDEYLASLTLSDVLDLQHTERVKVPS</sequence>
<reference evidence="2" key="2">
    <citation type="journal article" date="2012" name="PLoS ONE">
        <title>A Deeply Branching Thermophilic Bacterium with an Ancient Acetyl-CoA Pathway Dominates a Subsurface Ecosystem.</title>
        <authorList>
            <person name="Takami H."/>
            <person name="Noguchi H."/>
            <person name="Takaki Y."/>
            <person name="Uchiyama I."/>
            <person name="Toyoda A."/>
            <person name="Nishi S."/>
            <person name="Chee G.-J."/>
            <person name="Arai W."/>
            <person name="Nunoura T."/>
            <person name="Itoh T."/>
            <person name="Hattori M."/>
            <person name="Takai K."/>
        </authorList>
    </citation>
    <scope>NUCLEOTIDE SEQUENCE</scope>
</reference>
<evidence type="ECO:0000256" key="1">
    <source>
        <dbReference type="ARBA" id="ARBA00023125"/>
    </source>
</evidence>
<keyword evidence="1" id="KW-0238">DNA-binding</keyword>
<dbReference type="NCBIfam" id="TIGR00738">
    <property type="entry name" value="rrf2_super"/>
    <property type="match status" value="1"/>
</dbReference>
<accession>H5SVA4</accession>
<dbReference type="Pfam" id="PF02082">
    <property type="entry name" value="Rrf2"/>
    <property type="match status" value="1"/>
</dbReference>
<evidence type="ECO:0000313" key="2">
    <source>
        <dbReference type="EMBL" id="BAL59533.1"/>
    </source>
</evidence>
<dbReference type="InterPro" id="IPR030489">
    <property type="entry name" value="TR_Rrf2-type_CS"/>
</dbReference>
<dbReference type="GO" id="GO:0003700">
    <property type="term" value="F:DNA-binding transcription factor activity"/>
    <property type="evidence" value="ECO:0007669"/>
    <property type="project" value="TreeGrafter"/>
</dbReference>
<protein>
    <submittedName>
        <fullName evidence="2">Transcriptional regulator, BadM/Rrf2 family</fullName>
    </submittedName>
</protein>
<dbReference type="PROSITE" id="PS01332">
    <property type="entry name" value="HTH_RRF2_1"/>
    <property type="match status" value="1"/>
</dbReference>
<dbReference type="Gene3D" id="1.10.10.10">
    <property type="entry name" value="Winged helix-like DNA-binding domain superfamily/Winged helix DNA-binding domain"/>
    <property type="match status" value="1"/>
</dbReference>
<dbReference type="SUPFAM" id="SSF46785">
    <property type="entry name" value="Winged helix' DNA-binding domain"/>
    <property type="match status" value="1"/>
</dbReference>
<reference evidence="2" key="1">
    <citation type="journal article" date="2005" name="Environ. Microbiol.">
        <title>Genetic and functional properties of uncultivated thermophilic crenarchaeotes from a subsurface gold mine as revealed by analysis of genome fragments.</title>
        <authorList>
            <person name="Nunoura T."/>
            <person name="Hirayama H."/>
            <person name="Takami H."/>
            <person name="Oida H."/>
            <person name="Nishi S."/>
            <person name="Shimamura S."/>
            <person name="Suzuki Y."/>
            <person name="Inagaki F."/>
            <person name="Takai K."/>
            <person name="Nealson K.H."/>
            <person name="Horikoshi K."/>
        </authorList>
    </citation>
    <scope>NUCLEOTIDE SEQUENCE</scope>
</reference>
<gene>
    <name evidence="2" type="ORF">HGMM_OP4C169</name>
</gene>
<dbReference type="InterPro" id="IPR000944">
    <property type="entry name" value="Tscrpt_reg_Rrf2"/>
</dbReference>
<dbReference type="GO" id="GO:0005829">
    <property type="term" value="C:cytosol"/>
    <property type="evidence" value="ECO:0007669"/>
    <property type="project" value="TreeGrafter"/>
</dbReference>
<dbReference type="PROSITE" id="PS51197">
    <property type="entry name" value="HTH_RRF2_2"/>
    <property type="match status" value="1"/>
</dbReference>
<dbReference type="AlphaFoldDB" id="H5SVA4"/>